<keyword evidence="2" id="KW-1185">Reference proteome</keyword>
<dbReference type="Proteomes" id="UP001400965">
    <property type="component" value="Unassembled WGS sequence"/>
</dbReference>
<dbReference type="EMBL" id="BAAACP010000020">
    <property type="protein sequence ID" value="GAA0865929.1"/>
    <property type="molecule type" value="Genomic_DNA"/>
</dbReference>
<name>A0ABN1MA34_9FIRM</name>
<gene>
    <name evidence="1" type="ORF">GCM10008917_25350</name>
</gene>
<protein>
    <submittedName>
        <fullName evidence="1">Uncharacterized protein</fullName>
    </submittedName>
</protein>
<comment type="caution">
    <text evidence="1">The sequence shown here is derived from an EMBL/GenBank/DDBJ whole genome shotgun (WGS) entry which is preliminary data.</text>
</comment>
<proteinExistence type="predicted"/>
<organism evidence="1 2">
    <name type="scientific">Paraclostridium tenue</name>
    <dbReference type="NCBI Taxonomy" id="1737"/>
    <lineage>
        <taxon>Bacteria</taxon>
        <taxon>Bacillati</taxon>
        <taxon>Bacillota</taxon>
        <taxon>Clostridia</taxon>
        <taxon>Peptostreptococcales</taxon>
        <taxon>Peptostreptococcaceae</taxon>
        <taxon>Paraclostridium</taxon>
    </lineage>
</organism>
<evidence type="ECO:0000313" key="1">
    <source>
        <dbReference type="EMBL" id="GAA0865929.1"/>
    </source>
</evidence>
<sequence>MGEEEKKELARKVAPSTQLSTSQVLGIINEIINIQKYGTCIEFKIDEDYIHRVIWVRTVAGIL</sequence>
<evidence type="ECO:0000313" key="2">
    <source>
        <dbReference type="Proteomes" id="UP001400965"/>
    </source>
</evidence>
<accession>A0ABN1MA34</accession>
<dbReference type="RefSeq" id="WP_346046598.1">
    <property type="nucleotide sequence ID" value="NZ_BAAACP010000020.1"/>
</dbReference>
<reference evidence="1 2" key="1">
    <citation type="journal article" date="2019" name="Int. J. Syst. Evol. Microbiol.">
        <title>The Global Catalogue of Microorganisms (GCM) 10K type strain sequencing project: providing services to taxonomists for standard genome sequencing and annotation.</title>
        <authorList>
            <consortium name="The Broad Institute Genomics Platform"/>
            <consortium name="The Broad Institute Genome Sequencing Center for Infectious Disease"/>
            <person name="Wu L."/>
            <person name="Ma J."/>
        </authorList>
    </citation>
    <scope>NUCLEOTIDE SEQUENCE [LARGE SCALE GENOMIC DNA]</scope>
    <source>
        <strain evidence="1 2">JCM 6486</strain>
    </source>
</reference>